<keyword evidence="1" id="KW-0285">Flavoprotein</keyword>
<comment type="caution">
    <text evidence="7">The sequence shown here is derived from an EMBL/GenBank/DDBJ whole genome shotgun (WGS) entry which is preliminary data.</text>
</comment>
<dbReference type="SMART" id="SM00091">
    <property type="entry name" value="PAS"/>
    <property type="match status" value="1"/>
</dbReference>
<dbReference type="InterPro" id="IPR035965">
    <property type="entry name" value="PAS-like_dom_sf"/>
</dbReference>
<dbReference type="Pfam" id="PF00196">
    <property type="entry name" value="GerE"/>
    <property type="match status" value="1"/>
</dbReference>
<dbReference type="PROSITE" id="PS50112">
    <property type="entry name" value="PAS"/>
    <property type="match status" value="1"/>
</dbReference>
<protein>
    <submittedName>
        <fullName evidence="7">Histidine kinase</fullName>
    </submittedName>
</protein>
<dbReference type="EMBL" id="PXYI01000010">
    <property type="protein sequence ID" value="PSJ37004.1"/>
    <property type="molecule type" value="Genomic_DNA"/>
</dbReference>
<dbReference type="PROSITE" id="PS50043">
    <property type="entry name" value="HTH_LUXR_2"/>
    <property type="match status" value="1"/>
</dbReference>
<dbReference type="NCBIfam" id="TIGR00229">
    <property type="entry name" value="sensory_box"/>
    <property type="match status" value="1"/>
</dbReference>
<dbReference type="AlphaFoldDB" id="A0A2P7QGB2"/>
<evidence type="ECO:0000313" key="8">
    <source>
        <dbReference type="Proteomes" id="UP000241167"/>
    </source>
</evidence>
<evidence type="ECO:0000313" key="7">
    <source>
        <dbReference type="EMBL" id="PSJ37004.1"/>
    </source>
</evidence>
<dbReference type="Gene3D" id="1.10.10.10">
    <property type="entry name" value="Winged helix-like DNA-binding domain superfamily/Winged helix DNA-binding domain"/>
    <property type="match status" value="1"/>
</dbReference>
<evidence type="ECO:0000256" key="3">
    <source>
        <dbReference type="ARBA" id="ARBA00022991"/>
    </source>
</evidence>
<keyword evidence="7" id="KW-0808">Transferase</keyword>
<dbReference type="InterPro" id="IPR036388">
    <property type="entry name" value="WH-like_DNA-bd_sf"/>
</dbReference>
<dbReference type="PROSITE" id="PS50113">
    <property type="entry name" value="PAC"/>
    <property type="match status" value="1"/>
</dbReference>
<keyword evidence="8" id="KW-1185">Reference proteome</keyword>
<dbReference type="SUPFAM" id="SSF55785">
    <property type="entry name" value="PYP-like sensor domain (PAS domain)"/>
    <property type="match status" value="1"/>
</dbReference>
<dbReference type="Gene3D" id="3.30.450.20">
    <property type="entry name" value="PAS domain"/>
    <property type="match status" value="1"/>
</dbReference>
<gene>
    <name evidence="7" type="ORF">C7I55_23300</name>
</gene>
<accession>A0A2P7QGB2</accession>
<dbReference type="SMART" id="SM00086">
    <property type="entry name" value="PAC"/>
    <property type="match status" value="1"/>
</dbReference>
<dbReference type="InterPro" id="IPR001610">
    <property type="entry name" value="PAC"/>
</dbReference>
<dbReference type="GO" id="GO:0003677">
    <property type="term" value="F:DNA binding"/>
    <property type="evidence" value="ECO:0007669"/>
    <property type="project" value="InterPro"/>
</dbReference>
<name>A0A2P7QGB2_9SPHN</name>
<organism evidence="7 8">
    <name type="scientific">Allosphingosinicella deserti</name>
    <dbReference type="NCBI Taxonomy" id="2116704"/>
    <lineage>
        <taxon>Bacteria</taxon>
        <taxon>Pseudomonadati</taxon>
        <taxon>Pseudomonadota</taxon>
        <taxon>Alphaproteobacteria</taxon>
        <taxon>Sphingomonadales</taxon>
        <taxon>Sphingomonadaceae</taxon>
        <taxon>Allosphingosinicella</taxon>
    </lineage>
</organism>
<dbReference type="InterPro" id="IPR016032">
    <property type="entry name" value="Sig_transdc_resp-reg_C-effctor"/>
</dbReference>
<evidence type="ECO:0000259" key="5">
    <source>
        <dbReference type="PROSITE" id="PS50112"/>
    </source>
</evidence>
<reference evidence="7 8" key="1">
    <citation type="submission" date="2018-03" db="EMBL/GenBank/DDBJ databases">
        <title>The draft genome of Sphingosinicella sp. GL-C-18.</title>
        <authorList>
            <person name="Liu L."/>
            <person name="Li L."/>
            <person name="Liang L."/>
            <person name="Zhang X."/>
            <person name="Wang T."/>
        </authorList>
    </citation>
    <scope>NUCLEOTIDE SEQUENCE [LARGE SCALE GENOMIC DNA]</scope>
    <source>
        <strain evidence="7 8">GL-C-18</strain>
    </source>
</reference>
<dbReference type="SMART" id="SM00421">
    <property type="entry name" value="HTH_LUXR"/>
    <property type="match status" value="1"/>
</dbReference>
<dbReference type="PANTHER" id="PTHR47429">
    <property type="entry name" value="PROTEIN TWIN LOV 1"/>
    <property type="match status" value="1"/>
</dbReference>
<dbReference type="PRINTS" id="PR00038">
    <property type="entry name" value="HTHLUXR"/>
</dbReference>
<keyword evidence="7" id="KW-0418">Kinase</keyword>
<dbReference type="GO" id="GO:0016301">
    <property type="term" value="F:kinase activity"/>
    <property type="evidence" value="ECO:0007669"/>
    <property type="project" value="UniProtKB-KW"/>
</dbReference>
<evidence type="ECO:0000259" key="6">
    <source>
        <dbReference type="PROSITE" id="PS50113"/>
    </source>
</evidence>
<dbReference type="InterPro" id="IPR000700">
    <property type="entry name" value="PAS-assoc_C"/>
</dbReference>
<dbReference type="Pfam" id="PF13426">
    <property type="entry name" value="PAS_9"/>
    <property type="match status" value="1"/>
</dbReference>
<dbReference type="Proteomes" id="UP000241167">
    <property type="component" value="Unassembled WGS sequence"/>
</dbReference>
<dbReference type="PANTHER" id="PTHR47429:SF2">
    <property type="entry name" value="PROTEIN TWIN LOV 1"/>
    <property type="match status" value="1"/>
</dbReference>
<dbReference type="SUPFAM" id="SSF46894">
    <property type="entry name" value="C-terminal effector domain of the bipartite response regulators"/>
    <property type="match status" value="1"/>
</dbReference>
<evidence type="ECO:0000256" key="2">
    <source>
        <dbReference type="ARBA" id="ARBA00022643"/>
    </source>
</evidence>
<dbReference type="PROSITE" id="PS00622">
    <property type="entry name" value="HTH_LUXR_1"/>
    <property type="match status" value="1"/>
</dbReference>
<dbReference type="InterPro" id="IPR000792">
    <property type="entry name" value="Tscrpt_reg_LuxR_C"/>
</dbReference>
<feature type="domain" description="PAS" evidence="5">
    <location>
        <begin position="36"/>
        <end position="79"/>
    </location>
</feature>
<evidence type="ECO:0000256" key="1">
    <source>
        <dbReference type="ARBA" id="ARBA00022630"/>
    </source>
</evidence>
<evidence type="ECO:0000259" key="4">
    <source>
        <dbReference type="PROSITE" id="PS50043"/>
    </source>
</evidence>
<feature type="domain" description="HTH luxR-type" evidence="4">
    <location>
        <begin position="137"/>
        <end position="202"/>
    </location>
</feature>
<dbReference type="CDD" id="cd00130">
    <property type="entry name" value="PAS"/>
    <property type="match status" value="1"/>
</dbReference>
<dbReference type="CDD" id="cd06170">
    <property type="entry name" value="LuxR_C_like"/>
    <property type="match status" value="1"/>
</dbReference>
<proteinExistence type="predicted"/>
<keyword evidence="2" id="KW-0288">FMN</keyword>
<dbReference type="RefSeq" id="WP_106515447.1">
    <property type="nucleotide sequence ID" value="NZ_PXYI01000010.1"/>
</dbReference>
<dbReference type="OrthoDB" id="7991996at2"/>
<keyword evidence="3" id="KW-0157">Chromophore</keyword>
<sequence length="203" mass="21849">MPAADDEEALFASIRLSPIASIVTDPRLPDNPIRAVNAAFVALTGYSEQELIGRNCRILAGAGTEESATEAMRQAIRDARPVMTELLNYRRDGTPFRNAVMVAPLFGDDGHVAYFIGSQMDVTSGAARDSIDRANMARARLGSLTERQREVLQQMALGLRNKQIAASLGINEKTVKMHRAALLVRLGASTSADAVRLAVEAGL</sequence>
<dbReference type="InterPro" id="IPR000014">
    <property type="entry name" value="PAS"/>
</dbReference>
<feature type="domain" description="PAC" evidence="6">
    <location>
        <begin position="80"/>
        <end position="134"/>
    </location>
</feature>
<dbReference type="GO" id="GO:0006355">
    <property type="term" value="P:regulation of DNA-templated transcription"/>
    <property type="evidence" value="ECO:0007669"/>
    <property type="project" value="InterPro"/>
</dbReference>